<feature type="region of interest" description="Disordered" evidence="1">
    <location>
        <begin position="287"/>
        <end position="309"/>
    </location>
</feature>
<reference evidence="2" key="2">
    <citation type="submission" date="2023-05" db="EMBL/GenBank/DDBJ databases">
        <authorList>
            <consortium name="Lawrence Berkeley National Laboratory"/>
            <person name="Steindorff A."/>
            <person name="Hensen N."/>
            <person name="Bonometti L."/>
            <person name="Westerberg I."/>
            <person name="Brannstrom I.O."/>
            <person name="Guillou S."/>
            <person name="Cros-Aarteil S."/>
            <person name="Calhoun S."/>
            <person name="Haridas S."/>
            <person name="Kuo A."/>
            <person name="Mondo S."/>
            <person name="Pangilinan J."/>
            <person name="Riley R."/>
            <person name="Labutti K."/>
            <person name="Andreopoulos B."/>
            <person name="Lipzen A."/>
            <person name="Chen C."/>
            <person name="Yanf M."/>
            <person name="Daum C."/>
            <person name="Ng V."/>
            <person name="Clum A."/>
            <person name="Ohm R."/>
            <person name="Martin F."/>
            <person name="Silar P."/>
            <person name="Natvig D."/>
            <person name="Lalanne C."/>
            <person name="Gautier V."/>
            <person name="Ament-Velasquez S.L."/>
            <person name="Kruys A."/>
            <person name="Hutchinson M.I."/>
            <person name="Powell A.J."/>
            <person name="Barry K."/>
            <person name="Miller A.N."/>
            <person name="Grigoriev I.V."/>
            <person name="Debuchy R."/>
            <person name="Gladieux P."/>
            <person name="Thoren M.H."/>
            <person name="Johannesson H."/>
        </authorList>
    </citation>
    <scope>NUCLEOTIDE SEQUENCE</scope>
    <source>
        <strain evidence="2">PSN293</strain>
    </source>
</reference>
<reference evidence="2" key="1">
    <citation type="journal article" date="2023" name="Mol. Phylogenet. Evol.">
        <title>Genome-scale phylogeny and comparative genomics of the fungal order Sordariales.</title>
        <authorList>
            <person name="Hensen N."/>
            <person name="Bonometti L."/>
            <person name="Westerberg I."/>
            <person name="Brannstrom I.O."/>
            <person name="Guillou S."/>
            <person name="Cros-Aarteil S."/>
            <person name="Calhoun S."/>
            <person name="Haridas S."/>
            <person name="Kuo A."/>
            <person name="Mondo S."/>
            <person name="Pangilinan J."/>
            <person name="Riley R."/>
            <person name="LaButti K."/>
            <person name="Andreopoulos B."/>
            <person name="Lipzen A."/>
            <person name="Chen C."/>
            <person name="Yan M."/>
            <person name="Daum C."/>
            <person name="Ng V."/>
            <person name="Clum A."/>
            <person name="Steindorff A."/>
            <person name="Ohm R.A."/>
            <person name="Martin F."/>
            <person name="Silar P."/>
            <person name="Natvig D.O."/>
            <person name="Lalanne C."/>
            <person name="Gautier V."/>
            <person name="Ament-Velasquez S.L."/>
            <person name="Kruys A."/>
            <person name="Hutchinson M.I."/>
            <person name="Powell A.J."/>
            <person name="Barry K."/>
            <person name="Miller A.N."/>
            <person name="Grigoriev I.V."/>
            <person name="Debuchy R."/>
            <person name="Gladieux P."/>
            <person name="Hiltunen Thoren M."/>
            <person name="Johannesson H."/>
        </authorList>
    </citation>
    <scope>NUCLEOTIDE SEQUENCE</scope>
    <source>
        <strain evidence="2">PSN293</strain>
    </source>
</reference>
<evidence type="ECO:0000313" key="3">
    <source>
        <dbReference type="Proteomes" id="UP001301769"/>
    </source>
</evidence>
<evidence type="ECO:0000313" key="2">
    <source>
        <dbReference type="EMBL" id="KAK4212296.1"/>
    </source>
</evidence>
<feature type="region of interest" description="Disordered" evidence="1">
    <location>
        <begin position="378"/>
        <end position="517"/>
    </location>
</feature>
<feature type="compositionally biased region" description="Basic residues" evidence="1">
    <location>
        <begin position="400"/>
        <end position="413"/>
    </location>
</feature>
<gene>
    <name evidence="2" type="ORF">QBC37DRAFT_401642</name>
</gene>
<feature type="compositionally biased region" description="Basic and acidic residues" evidence="1">
    <location>
        <begin position="378"/>
        <end position="399"/>
    </location>
</feature>
<protein>
    <submittedName>
        <fullName evidence="2">Uncharacterized protein</fullName>
    </submittedName>
</protein>
<name>A0AAN6Y6J9_9PEZI</name>
<dbReference type="AlphaFoldDB" id="A0AAN6Y6J9"/>
<feature type="compositionally biased region" description="Basic and acidic residues" evidence="1">
    <location>
        <begin position="414"/>
        <end position="444"/>
    </location>
</feature>
<accession>A0AAN6Y6J9</accession>
<comment type="caution">
    <text evidence="2">The sequence shown here is derived from an EMBL/GenBank/DDBJ whole genome shotgun (WGS) entry which is preliminary data.</text>
</comment>
<keyword evidence="3" id="KW-1185">Reference proteome</keyword>
<feature type="compositionally biased region" description="Basic and acidic residues" evidence="1">
    <location>
        <begin position="464"/>
        <end position="498"/>
    </location>
</feature>
<proteinExistence type="predicted"/>
<organism evidence="2 3">
    <name type="scientific">Rhypophila decipiens</name>
    <dbReference type="NCBI Taxonomy" id="261697"/>
    <lineage>
        <taxon>Eukaryota</taxon>
        <taxon>Fungi</taxon>
        <taxon>Dikarya</taxon>
        <taxon>Ascomycota</taxon>
        <taxon>Pezizomycotina</taxon>
        <taxon>Sordariomycetes</taxon>
        <taxon>Sordariomycetidae</taxon>
        <taxon>Sordariales</taxon>
        <taxon>Naviculisporaceae</taxon>
        <taxon>Rhypophila</taxon>
    </lineage>
</organism>
<evidence type="ECO:0000256" key="1">
    <source>
        <dbReference type="SAM" id="MobiDB-lite"/>
    </source>
</evidence>
<feature type="region of interest" description="Disordered" evidence="1">
    <location>
        <begin position="538"/>
        <end position="564"/>
    </location>
</feature>
<dbReference type="EMBL" id="MU858130">
    <property type="protein sequence ID" value="KAK4212296.1"/>
    <property type="molecule type" value="Genomic_DNA"/>
</dbReference>
<dbReference type="Proteomes" id="UP001301769">
    <property type="component" value="Unassembled WGS sequence"/>
</dbReference>
<sequence length="584" mass="68435">MPLSEPFPEHLLDFFTLEDLSDPAKFALPDNSDLPRAPLRLHNGVVLGRKQKYWHATHLYTWANRLVAYTQDHFPGEGLGPINYGRWWIAPGCYSLTVTSPSVLVEREDPRDMNLAVFTDIQPAEFTLSDAKICKPFDRDITTKYGPDRMFDTRRFVRARVTFHFVDLTGKQHWTLLIRHAATNKGHLFVRIQDYPDSASSGIHHAFNNWLVASEMPKIDTMQIVEGIGSKPAEDIEPWTTPFHVLADLVTFMRFGLFGWENVPAFWPQWLFARFDASLDGVEDDGGVPTGPVIPPPEPRTGEIKKRGGKKRLMRDMLKGLNALVDEKEFQNKRRRYELQRRIAVWARRKRAEREKVTQDKEDADRYVDFFNRADEWNQEMDKQEQEMKRREGEEYKEGRRLRRDKLKLFKKLPPKDPVKEELDNDSSRSRSDDDSTDRDHEPTSRPPSSPPPVASPQSTRVRQRTEWEAEKNKEEKQREERRKMMEGIARRFDEDKKIPKRPGQVQEKMPTTPITPVDIEKMLVRLEWDQEHKEQLRLQSIQEEEEQKKTEPETSPISNPLMEHRRRLKRHLLGSDYDSLPDA</sequence>
<feature type="compositionally biased region" description="Pro residues" evidence="1">
    <location>
        <begin position="445"/>
        <end position="455"/>
    </location>
</feature>